<dbReference type="GO" id="GO:0009834">
    <property type="term" value="P:plant-type secondary cell wall biogenesis"/>
    <property type="evidence" value="ECO:0007669"/>
    <property type="project" value="TreeGrafter"/>
</dbReference>
<dbReference type="PANTHER" id="PTHR32077">
    <property type="entry name" value="FASCICLIN-LIKE ARABINOGALACTAN PROTEIN"/>
    <property type="match status" value="1"/>
</dbReference>
<comment type="subcellular location">
    <subcellularLocation>
        <location evidence="1">Cell membrane</location>
        <topology evidence="1">Lipid-anchor</topology>
        <topology evidence="1">GPI-anchor</topology>
    </subcellularLocation>
</comment>
<dbReference type="SUPFAM" id="SSF82153">
    <property type="entry name" value="FAS1 domain"/>
    <property type="match status" value="1"/>
</dbReference>
<organism evidence="10">
    <name type="scientific">Ananas comosus var. bracteatus</name>
    <name type="common">red pineapple</name>
    <dbReference type="NCBI Taxonomy" id="296719"/>
    <lineage>
        <taxon>Eukaryota</taxon>
        <taxon>Viridiplantae</taxon>
        <taxon>Streptophyta</taxon>
        <taxon>Embryophyta</taxon>
        <taxon>Tracheophyta</taxon>
        <taxon>Spermatophyta</taxon>
        <taxon>Magnoliopsida</taxon>
        <taxon>Liliopsida</taxon>
        <taxon>Poales</taxon>
        <taxon>Bromeliaceae</taxon>
        <taxon>Bromelioideae</taxon>
        <taxon>Ananas</taxon>
    </lineage>
</organism>
<dbReference type="Pfam" id="PF02469">
    <property type="entry name" value="Fasciclin"/>
    <property type="match status" value="1"/>
</dbReference>
<evidence type="ECO:0000256" key="3">
    <source>
        <dbReference type="ARBA" id="ARBA00022475"/>
    </source>
</evidence>
<feature type="compositionally biased region" description="Polar residues" evidence="8">
    <location>
        <begin position="99"/>
        <end position="113"/>
    </location>
</feature>
<keyword evidence="4" id="KW-0325">Glycoprotein</keyword>
<evidence type="ECO:0000259" key="9">
    <source>
        <dbReference type="Pfam" id="PF02469"/>
    </source>
</evidence>
<feature type="compositionally biased region" description="Polar residues" evidence="8">
    <location>
        <begin position="130"/>
        <end position="153"/>
    </location>
</feature>
<dbReference type="GO" id="GO:0098552">
    <property type="term" value="C:side of membrane"/>
    <property type="evidence" value="ECO:0007669"/>
    <property type="project" value="UniProtKB-KW"/>
</dbReference>
<evidence type="ECO:0000256" key="1">
    <source>
        <dbReference type="ARBA" id="ARBA00004609"/>
    </source>
</evidence>
<evidence type="ECO:0000256" key="8">
    <source>
        <dbReference type="SAM" id="MobiDB-lite"/>
    </source>
</evidence>
<feature type="compositionally biased region" description="Basic and acidic residues" evidence="8">
    <location>
        <begin position="49"/>
        <end position="65"/>
    </location>
</feature>
<feature type="region of interest" description="Disordered" evidence="8">
    <location>
        <begin position="130"/>
        <end position="199"/>
    </location>
</feature>
<dbReference type="Gene3D" id="2.30.180.10">
    <property type="entry name" value="FAS1 domain"/>
    <property type="match status" value="1"/>
</dbReference>
<dbReference type="InterPro" id="IPR000782">
    <property type="entry name" value="FAS1_domain"/>
</dbReference>
<feature type="compositionally biased region" description="Polar residues" evidence="8">
    <location>
        <begin position="189"/>
        <end position="198"/>
    </location>
</feature>
<sequence>MVFLSARKNKGLFEIFSLTPSLSSSFQYYCTTTKTLTLAQPRPRPRPRPRADQHHRDPREGRAVPDLHPPAQVDAGRQPDQQRAQQHAERPDDLRPTDNAFSSLPSGTLNSLTDQQKDSLIQYHILPTSSRPRSFQTVSNPLRTQAGDSSDGQSCCRWACSGRPSAAPSPSEQQKKKKSSSAAEGPASTTPADSTSGSLAVGAGRDNHILVFAVVSVLRFGGVFE</sequence>
<keyword evidence="6" id="KW-0472">Membrane</keyword>
<dbReference type="InterPro" id="IPR045003">
    <property type="entry name" value="FLA_A"/>
</dbReference>
<dbReference type="GO" id="GO:0005886">
    <property type="term" value="C:plasma membrane"/>
    <property type="evidence" value="ECO:0007669"/>
    <property type="project" value="UniProtKB-SubCell"/>
</dbReference>
<gene>
    <name evidence="10" type="ORF">CB5_LOCUS23031</name>
</gene>
<protein>
    <recommendedName>
        <fullName evidence="9">FAS1 domain-containing protein</fullName>
    </recommendedName>
</protein>
<keyword evidence="5" id="KW-0732">Signal</keyword>
<feature type="region of interest" description="Disordered" evidence="8">
    <location>
        <begin position="37"/>
        <end position="113"/>
    </location>
</feature>
<reference evidence="10" key="1">
    <citation type="submission" date="2020-07" db="EMBL/GenBank/DDBJ databases">
        <authorList>
            <person name="Lin J."/>
        </authorList>
    </citation>
    <scope>NUCLEOTIDE SEQUENCE</scope>
</reference>
<evidence type="ECO:0000256" key="6">
    <source>
        <dbReference type="ARBA" id="ARBA00023136"/>
    </source>
</evidence>
<evidence type="ECO:0000256" key="5">
    <source>
        <dbReference type="ARBA" id="ARBA00022729"/>
    </source>
</evidence>
<keyword evidence="3" id="KW-1003">Cell membrane</keyword>
<dbReference type="PANTHER" id="PTHR32077:SF65">
    <property type="entry name" value="FASCICLIN-LIKE ARABINOGALACTAN PROTEIN 11"/>
    <property type="match status" value="1"/>
</dbReference>
<keyword evidence="4" id="KW-0336">GPI-anchor</keyword>
<feature type="domain" description="FAS1" evidence="9">
    <location>
        <begin position="96"/>
        <end position="145"/>
    </location>
</feature>
<dbReference type="InterPro" id="IPR036378">
    <property type="entry name" value="FAS1_dom_sf"/>
</dbReference>
<dbReference type="EMBL" id="LR862134">
    <property type="protein sequence ID" value="CAD1839820.1"/>
    <property type="molecule type" value="Genomic_DNA"/>
</dbReference>
<evidence type="ECO:0000256" key="4">
    <source>
        <dbReference type="ARBA" id="ARBA00022622"/>
    </source>
</evidence>
<evidence type="ECO:0000256" key="7">
    <source>
        <dbReference type="ARBA" id="ARBA00024686"/>
    </source>
</evidence>
<name>A0A6V7Q9V0_ANACO</name>
<comment type="function">
    <text evidence="7">May be a cell surface adhesion protein.</text>
</comment>
<dbReference type="AlphaFoldDB" id="A0A6V7Q9V0"/>
<accession>A0A6V7Q9V0</accession>
<comment type="similarity">
    <text evidence="2">Belongs to the fasciclin-like AGP family.</text>
</comment>
<evidence type="ECO:0000313" key="10">
    <source>
        <dbReference type="EMBL" id="CAD1839820.1"/>
    </source>
</evidence>
<proteinExistence type="inferred from homology"/>
<feature type="compositionally biased region" description="Basic and acidic residues" evidence="8">
    <location>
        <begin position="86"/>
        <end position="96"/>
    </location>
</feature>
<keyword evidence="4" id="KW-0449">Lipoprotein</keyword>
<evidence type="ECO:0000256" key="2">
    <source>
        <dbReference type="ARBA" id="ARBA00007843"/>
    </source>
</evidence>